<keyword evidence="7" id="KW-1185">Reference proteome</keyword>
<evidence type="ECO:0000256" key="2">
    <source>
        <dbReference type="ARBA" id="ARBA00022676"/>
    </source>
</evidence>
<dbReference type="Pfam" id="PF02485">
    <property type="entry name" value="Branch"/>
    <property type="match status" value="1"/>
</dbReference>
<organism evidence="6 7">
    <name type="scientific">Lithospermum erythrorhizon</name>
    <name type="common">Purple gromwell</name>
    <name type="synonym">Lithospermum officinale var. erythrorhizon</name>
    <dbReference type="NCBI Taxonomy" id="34254"/>
    <lineage>
        <taxon>Eukaryota</taxon>
        <taxon>Viridiplantae</taxon>
        <taxon>Streptophyta</taxon>
        <taxon>Embryophyta</taxon>
        <taxon>Tracheophyta</taxon>
        <taxon>Spermatophyta</taxon>
        <taxon>Magnoliopsida</taxon>
        <taxon>eudicotyledons</taxon>
        <taxon>Gunneridae</taxon>
        <taxon>Pentapetalae</taxon>
        <taxon>asterids</taxon>
        <taxon>lamiids</taxon>
        <taxon>Boraginales</taxon>
        <taxon>Boraginaceae</taxon>
        <taxon>Boraginoideae</taxon>
        <taxon>Lithospermeae</taxon>
        <taxon>Lithospermum</taxon>
    </lineage>
</organism>
<evidence type="ECO:0000313" key="6">
    <source>
        <dbReference type="EMBL" id="GAA0174752.1"/>
    </source>
</evidence>
<name>A0AAV3RI83_LITER</name>
<evidence type="ECO:0000256" key="5">
    <source>
        <dbReference type="ARBA" id="ARBA00023180"/>
    </source>
</evidence>
<comment type="caution">
    <text evidence="6">The sequence shown here is derived from an EMBL/GenBank/DDBJ whole genome shotgun (WGS) entry which is preliminary data.</text>
</comment>
<dbReference type="PANTHER" id="PTHR31042">
    <property type="entry name" value="CORE-2/I-BRANCHING BETA-1,6-N-ACETYLGLUCOSAMINYLTRANSFERASE FAMILY PROTEIN-RELATED"/>
    <property type="match status" value="1"/>
</dbReference>
<keyword evidence="3 6" id="KW-0808">Transferase</keyword>
<evidence type="ECO:0000313" key="7">
    <source>
        <dbReference type="Proteomes" id="UP001454036"/>
    </source>
</evidence>
<protein>
    <submittedName>
        <fullName evidence="6">Transferase</fullName>
    </submittedName>
</protein>
<reference evidence="6 7" key="1">
    <citation type="submission" date="2024-01" db="EMBL/GenBank/DDBJ databases">
        <title>The complete chloroplast genome sequence of Lithospermum erythrorhizon: insights into the phylogenetic relationship among Boraginaceae species and the maternal lineages of purple gromwells.</title>
        <authorList>
            <person name="Okada T."/>
            <person name="Watanabe K."/>
        </authorList>
    </citation>
    <scope>NUCLEOTIDE SEQUENCE [LARGE SCALE GENOMIC DNA]</scope>
</reference>
<keyword evidence="4" id="KW-0472">Membrane</keyword>
<proteinExistence type="predicted"/>
<dbReference type="AlphaFoldDB" id="A0AAV3RI83"/>
<sequence>MLNTKLVLSLVLLLCFPLIFLLAQRILPSKLDKILLPDELDDLALFRKATLASIERKEAEDHYHSQYGSILSFLSKDSTPPPKIAFLFLTNSNIHFAPLWEKFFQNKSTLYNIYIHADPTVKIKNPGGVFKGRFIAAKGTERGSPTLIAATRRLLAAALLDDPLNMFFALISQHCIPVHSFDYMYHSLFYKPISGSTRFRPANSNRFPYKSFIEILSGEPGMHERYLSRGENVMLPEVPFDQFRVGSQFFVLTREHALLVINDRRLWRKFRLPCLDKYACYAEEHYFPTLLSMEDPKWCTQYTLTRVDWRNSSDGHPHTYRPPEVSPELIRNLRKSNTSSSYFFARKFSPDCLKPLLHIAQSAIFRE</sequence>
<accession>A0AAV3RI83</accession>
<keyword evidence="2" id="KW-0328">Glycosyltransferase</keyword>
<evidence type="ECO:0000256" key="1">
    <source>
        <dbReference type="ARBA" id="ARBA00004606"/>
    </source>
</evidence>
<dbReference type="InterPro" id="IPR044174">
    <property type="entry name" value="BC10-like"/>
</dbReference>
<dbReference type="InterPro" id="IPR003406">
    <property type="entry name" value="Glyco_trans_14"/>
</dbReference>
<keyword evidence="5" id="KW-0325">Glycoprotein</keyword>
<dbReference type="GO" id="GO:0016020">
    <property type="term" value="C:membrane"/>
    <property type="evidence" value="ECO:0007669"/>
    <property type="project" value="UniProtKB-SubCell"/>
</dbReference>
<dbReference type="GO" id="GO:0016757">
    <property type="term" value="F:glycosyltransferase activity"/>
    <property type="evidence" value="ECO:0007669"/>
    <property type="project" value="UniProtKB-KW"/>
</dbReference>
<dbReference type="EMBL" id="BAABME010026912">
    <property type="protein sequence ID" value="GAA0174752.1"/>
    <property type="molecule type" value="Genomic_DNA"/>
</dbReference>
<evidence type="ECO:0000256" key="3">
    <source>
        <dbReference type="ARBA" id="ARBA00022679"/>
    </source>
</evidence>
<evidence type="ECO:0000256" key="4">
    <source>
        <dbReference type="ARBA" id="ARBA00023136"/>
    </source>
</evidence>
<gene>
    <name evidence="6" type="ORF">LIER_41773</name>
</gene>
<dbReference type="Proteomes" id="UP001454036">
    <property type="component" value="Unassembled WGS sequence"/>
</dbReference>
<comment type="subcellular location">
    <subcellularLocation>
        <location evidence="1">Membrane</location>
        <topology evidence="1">Single-pass type II membrane protein</topology>
    </subcellularLocation>
</comment>
<dbReference type="PANTHER" id="PTHR31042:SF140">
    <property type="entry name" value="CORE-2_I-BRANCHING BETA-1,6-N-ACETYLGLUCOSAMINYLTRANSFERASE FAMILY PROTEIN"/>
    <property type="match status" value="1"/>
</dbReference>